<dbReference type="InterPro" id="IPR002104">
    <property type="entry name" value="Integrase_catalytic"/>
</dbReference>
<evidence type="ECO:0000313" key="4">
    <source>
        <dbReference type="EMBL" id="KFX41091.1"/>
    </source>
</evidence>
<feature type="region of interest" description="Disordered" evidence="2">
    <location>
        <begin position="626"/>
        <end position="645"/>
    </location>
</feature>
<reference evidence="4" key="2">
    <citation type="journal article" date="2014" name="PLoS Genet.">
        <title>Signature gene expression reveals novel clues to the molecular mechanisms of dimorphic transition in Penicillium marneffei.</title>
        <authorList>
            <person name="Yang E."/>
            <person name="Wang G."/>
            <person name="Cai J."/>
            <person name="Woo P.C."/>
            <person name="Lau S.K."/>
            <person name="Yuen K.-Y."/>
            <person name="Chow W.-N."/>
            <person name="Lin X."/>
        </authorList>
    </citation>
    <scope>NUCLEOTIDE SEQUENCE</scope>
    <source>
        <strain evidence="4">PM1</strain>
    </source>
</reference>
<dbReference type="SUPFAM" id="SSF56349">
    <property type="entry name" value="DNA breaking-rejoining enzymes"/>
    <property type="match status" value="1"/>
</dbReference>
<gene>
    <name evidence="5" type="ORF">GQ26_0400500</name>
    <name evidence="4" type="ORF">GQ26_0710070</name>
</gene>
<feature type="coiled-coil region" evidence="1">
    <location>
        <begin position="518"/>
        <end position="550"/>
    </location>
</feature>
<reference evidence="5" key="1">
    <citation type="journal article" date="2014" name="PLoS Genet.">
        <title>Signature Gene Expression Reveals Novel Clues to the Molecular Mechanisms of Dimorphic Transition in Penicillium marneffei.</title>
        <authorList>
            <person name="Yang E."/>
            <person name="Wang G."/>
            <person name="Cai J."/>
            <person name="Woo P.C."/>
            <person name="Lau S.K."/>
            <person name="Yuen K.-Y."/>
            <person name="Chow W.-N."/>
            <person name="Lin X."/>
        </authorList>
    </citation>
    <scope>NUCLEOTIDE SEQUENCE [LARGE SCALE GENOMIC DNA]</scope>
    <source>
        <strain evidence="5">PM1</strain>
    </source>
</reference>
<proteinExistence type="predicted"/>
<sequence>MAPSQCDGGTAVSTLDDESDSDASSVLSQIFSDNGSDDESASDLESDQDESDDESDSDDYDLHDKGQLSAEEYLAIAENLNVSQLRQKRYSDATQDKLDETREYWNRFCRKIHVDPVQQWRFISSSDETVRFLCAFFSWRCDIRRGKNGRHCPGIKYKSSLQSFWKWWHLVLKQETLSGLSKDIIAKVEDVIALVATEKKLEENRRPKKNMYIEDVSEFARVLLSTTEKSFGCGWRRIQLLFYTQLAAITGSRPGALLHLRYQDLGLKVIRDPEGGRPNLLIFLKPQFTKKWLGEKAPVGIVDGLNQQELKLKDEILDKYVFCQVERETTGYRIVLEKRMLSSTLRSQMRRVGEITTFEDIVKPYLLRYAAAKEFNNSDEISEALQNVMLQHSDIRTFIKHYEVDVDVDAQGVVRKTGSQTPLVRFACSLSASIDPNRPYKLSTEESRSINELPAVRARQDTVHRRKRKWDAQAAKHERDRIACKALFGHLDEGALSKRHRRRRDKLEVSHDRTMEAKRRHNRAVRALRNEKQRQKNRRIRENLERYRNEQPVIDLECQLAGLMITPRVKKTLQDRDSMSAQHLTFIDSMMAMPGKTLEAEYERRISAIDAGTAFCGVEEGRPTRRATQSCRRPAPDDEDSHCSAKRQRVVVKEETDNALRHAIDSVRVTSPEDRPTICFICVGNPNIPLKARIAKYATSGSLTRHFLRKHVNPPWSSSRVVCHVCDTTPIQDKMDLLSHAEDVHGTVIRGRMQDKLASEYRQDQR</sequence>
<dbReference type="PANTHER" id="PTHR37535:SF2">
    <property type="entry name" value="FINGER DOMAIN PROTEIN, PUTATIVE (AFU_ORTHOLOGUE AFUA_6G09300)-RELATED"/>
    <property type="match status" value="1"/>
</dbReference>
<dbReference type="GO" id="GO:0006310">
    <property type="term" value="P:DNA recombination"/>
    <property type="evidence" value="ECO:0007669"/>
    <property type="project" value="InterPro"/>
</dbReference>
<dbReference type="GO" id="GO:0003677">
    <property type="term" value="F:DNA binding"/>
    <property type="evidence" value="ECO:0007669"/>
    <property type="project" value="InterPro"/>
</dbReference>
<feature type="compositionally biased region" description="Polar residues" evidence="2">
    <location>
        <begin position="22"/>
        <end position="34"/>
    </location>
</feature>
<accession>A0A093V2W8</accession>
<dbReference type="HOGENOM" id="CLU_015282_2_0_1"/>
<organism evidence="4">
    <name type="scientific">Talaromyces marneffei PM1</name>
    <dbReference type="NCBI Taxonomy" id="1077442"/>
    <lineage>
        <taxon>Eukaryota</taxon>
        <taxon>Fungi</taxon>
        <taxon>Dikarya</taxon>
        <taxon>Ascomycota</taxon>
        <taxon>Pezizomycotina</taxon>
        <taxon>Eurotiomycetes</taxon>
        <taxon>Eurotiomycetidae</taxon>
        <taxon>Eurotiales</taxon>
        <taxon>Trichocomaceae</taxon>
        <taxon>Talaromyces</taxon>
        <taxon>Talaromyces sect. Talaromyces</taxon>
    </lineage>
</organism>
<dbReference type="EMBL" id="JPOX01000040">
    <property type="protein sequence ID" value="KFX42872.1"/>
    <property type="molecule type" value="Genomic_DNA"/>
</dbReference>
<dbReference type="InterPro" id="IPR021842">
    <property type="entry name" value="DUF3435"/>
</dbReference>
<keyword evidence="1" id="KW-0175">Coiled coil</keyword>
<dbReference type="GO" id="GO:0015074">
    <property type="term" value="P:DNA integration"/>
    <property type="evidence" value="ECO:0007669"/>
    <property type="project" value="InterPro"/>
</dbReference>
<feature type="region of interest" description="Disordered" evidence="2">
    <location>
        <begin position="1"/>
        <end position="63"/>
    </location>
</feature>
<dbReference type="EMBL" id="JPOX01000071">
    <property type="protein sequence ID" value="KFX41091.1"/>
    <property type="molecule type" value="Genomic_DNA"/>
</dbReference>
<dbReference type="PROSITE" id="PS51898">
    <property type="entry name" value="TYR_RECOMBINASE"/>
    <property type="match status" value="1"/>
</dbReference>
<comment type="caution">
    <text evidence="4">The sequence shown here is derived from an EMBL/GenBank/DDBJ whole genome shotgun (WGS) entry which is preliminary data.</text>
</comment>
<protein>
    <submittedName>
        <fullName evidence="4">Tyrosine recombinase XerC-like</fullName>
    </submittedName>
</protein>
<evidence type="ECO:0000256" key="2">
    <source>
        <dbReference type="SAM" id="MobiDB-lite"/>
    </source>
</evidence>
<dbReference type="PANTHER" id="PTHR37535">
    <property type="entry name" value="FLUG DOMAIN PROTEIN"/>
    <property type="match status" value="1"/>
</dbReference>
<name>A0A093V2W8_TALMA</name>
<dbReference type="AlphaFoldDB" id="A0A093V2W8"/>
<dbReference type="InterPro" id="IPR011010">
    <property type="entry name" value="DNA_brk_join_enz"/>
</dbReference>
<feature type="compositionally biased region" description="Acidic residues" evidence="2">
    <location>
        <begin position="35"/>
        <end position="59"/>
    </location>
</feature>
<evidence type="ECO:0000313" key="5">
    <source>
        <dbReference type="EMBL" id="KFX42872.1"/>
    </source>
</evidence>
<dbReference type="Pfam" id="PF11917">
    <property type="entry name" value="DUF3435"/>
    <property type="match status" value="2"/>
</dbReference>
<evidence type="ECO:0000259" key="3">
    <source>
        <dbReference type="PROSITE" id="PS51898"/>
    </source>
</evidence>
<feature type="domain" description="Tyr recombinase" evidence="3">
    <location>
        <begin position="206"/>
        <end position="416"/>
    </location>
</feature>
<evidence type="ECO:0000256" key="1">
    <source>
        <dbReference type="SAM" id="Coils"/>
    </source>
</evidence>